<dbReference type="Gene3D" id="3.40.720.10">
    <property type="entry name" value="Alkaline Phosphatase, subunit A"/>
    <property type="match status" value="1"/>
</dbReference>
<keyword evidence="5" id="KW-0106">Calcium</keyword>
<comment type="similarity">
    <text evidence="2">Belongs to the sulfatase family.</text>
</comment>
<evidence type="ECO:0000313" key="8">
    <source>
        <dbReference type="EMBL" id="PNI71932.1"/>
    </source>
</evidence>
<dbReference type="InterPro" id="IPR047115">
    <property type="entry name" value="ARSB"/>
</dbReference>
<dbReference type="Pfam" id="PF00884">
    <property type="entry name" value="Sulfatase"/>
    <property type="match status" value="1"/>
</dbReference>
<dbReference type="SMR" id="A0A2J8NJI8"/>
<name>A0A2J8NJI8_PANTR</name>
<evidence type="ECO:0000256" key="4">
    <source>
        <dbReference type="ARBA" id="ARBA00022801"/>
    </source>
</evidence>
<sequence length="86" mass="9662">MVGKWHLGFYRKECLPTRRGFDTFLGSLTGNVDYYTYDNCDGPGVCGFDLHEGENVAWGLSGQYSTMLYAQRASHILASHSPQRPL</sequence>
<dbReference type="InterPro" id="IPR017850">
    <property type="entry name" value="Alkaline_phosphatase_core_sf"/>
</dbReference>
<gene>
    <name evidence="8" type="ORF">CK820_G0010086</name>
</gene>
<evidence type="ECO:0000256" key="6">
    <source>
        <dbReference type="ARBA" id="ARBA00023180"/>
    </source>
</evidence>
<keyword evidence="3" id="KW-0479">Metal-binding</keyword>
<evidence type="ECO:0000256" key="1">
    <source>
        <dbReference type="ARBA" id="ARBA00001913"/>
    </source>
</evidence>
<evidence type="ECO:0000259" key="7">
    <source>
        <dbReference type="Pfam" id="PF00884"/>
    </source>
</evidence>
<protein>
    <submittedName>
        <fullName evidence="8">ARSI isoform 3</fullName>
    </submittedName>
</protein>
<keyword evidence="6" id="KW-0325">Glycoprotein</keyword>
<accession>A0A2J8NJI8</accession>
<dbReference type="PANTHER" id="PTHR10342:SF68">
    <property type="entry name" value="ARYLSULFATASE I"/>
    <property type="match status" value="1"/>
</dbReference>
<comment type="cofactor">
    <cofactor evidence="1">
        <name>Ca(2+)</name>
        <dbReference type="ChEBI" id="CHEBI:29108"/>
    </cofactor>
</comment>
<dbReference type="PANTHER" id="PTHR10342">
    <property type="entry name" value="ARYLSULFATASE"/>
    <property type="match status" value="1"/>
</dbReference>
<evidence type="ECO:0000256" key="5">
    <source>
        <dbReference type="ARBA" id="ARBA00022837"/>
    </source>
</evidence>
<reference evidence="8 9" key="1">
    <citation type="submission" date="2017-12" db="EMBL/GenBank/DDBJ databases">
        <title>High-resolution comparative analysis of great ape genomes.</title>
        <authorList>
            <person name="Pollen A."/>
            <person name="Hastie A."/>
            <person name="Hormozdiari F."/>
            <person name="Dougherty M."/>
            <person name="Liu R."/>
            <person name="Chaisson M."/>
            <person name="Hoppe E."/>
            <person name="Hill C."/>
            <person name="Pang A."/>
            <person name="Hillier L."/>
            <person name="Baker C."/>
            <person name="Armstrong J."/>
            <person name="Shendure J."/>
            <person name="Paten B."/>
            <person name="Wilson R."/>
            <person name="Chao H."/>
            <person name="Schneider V."/>
            <person name="Ventura M."/>
            <person name="Kronenberg Z."/>
            <person name="Murali S."/>
            <person name="Gordon D."/>
            <person name="Cantsilieris S."/>
            <person name="Munson K."/>
            <person name="Nelson B."/>
            <person name="Raja A."/>
            <person name="Underwood J."/>
            <person name="Diekhans M."/>
            <person name="Fiddes I."/>
            <person name="Haussler D."/>
            <person name="Eichler E."/>
        </authorList>
    </citation>
    <scope>NUCLEOTIDE SEQUENCE [LARGE SCALE GENOMIC DNA]</scope>
    <source>
        <strain evidence="8">Yerkes chimp pedigree #C0471</strain>
    </source>
</reference>
<feature type="non-terminal residue" evidence="8">
    <location>
        <position position="86"/>
    </location>
</feature>
<keyword evidence="4" id="KW-0378">Hydrolase</keyword>
<feature type="domain" description="Sulfatase N-terminal" evidence="7">
    <location>
        <begin position="1"/>
        <end position="84"/>
    </location>
</feature>
<evidence type="ECO:0000256" key="2">
    <source>
        <dbReference type="ARBA" id="ARBA00008779"/>
    </source>
</evidence>
<comment type="caution">
    <text evidence="8">The sequence shown here is derived from an EMBL/GenBank/DDBJ whole genome shotgun (WGS) entry which is preliminary data.</text>
</comment>
<dbReference type="InterPro" id="IPR000917">
    <property type="entry name" value="Sulfatase_N"/>
</dbReference>
<dbReference type="AlphaFoldDB" id="A0A2J8NJI8"/>
<dbReference type="GO" id="GO:0046872">
    <property type="term" value="F:metal ion binding"/>
    <property type="evidence" value="ECO:0007669"/>
    <property type="project" value="UniProtKB-KW"/>
</dbReference>
<dbReference type="SUPFAM" id="SSF53649">
    <property type="entry name" value="Alkaline phosphatase-like"/>
    <property type="match status" value="1"/>
</dbReference>
<evidence type="ECO:0000313" key="9">
    <source>
        <dbReference type="Proteomes" id="UP000236370"/>
    </source>
</evidence>
<evidence type="ECO:0000256" key="3">
    <source>
        <dbReference type="ARBA" id="ARBA00022723"/>
    </source>
</evidence>
<proteinExistence type="inferred from homology"/>
<organism evidence="8 9">
    <name type="scientific">Pan troglodytes</name>
    <name type="common">Chimpanzee</name>
    <dbReference type="NCBI Taxonomy" id="9598"/>
    <lineage>
        <taxon>Eukaryota</taxon>
        <taxon>Metazoa</taxon>
        <taxon>Chordata</taxon>
        <taxon>Craniata</taxon>
        <taxon>Vertebrata</taxon>
        <taxon>Euteleostomi</taxon>
        <taxon>Mammalia</taxon>
        <taxon>Eutheria</taxon>
        <taxon>Euarchontoglires</taxon>
        <taxon>Primates</taxon>
        <taxon>Haplorrhini</taxon>
        <taxon>Catarrhini</taxon>
        <taxon>Hominidae</taxon>
        <taxon>Pan</taxon>
    </lineage>
</organism>
<dbReference type="EMBL" id="NBAG03000228">
    <property type="protein sequence ID" value="PNI71932.1"/>
    <property type="molecule type" value="Genomic_DNA"/>
</dbReference>
<dbReference type="GO" id="GO:0008484">
    <property type="term" value="F:sulfuric ester hydrolase activity"/>
    <property type="evidence" value="ECO:0007669"/>
    <property type="project" value="InterPro"/>
</dbReference>
<dbReference type="Proteomes" id="UP000236370">
    <property type="component" value="Unassembled WGS sequence"/>
</dbReference>